<dbReference type="eggNOG" id="arCOG04377">
    <property type="taxonomic scope" value="Archaea"/>
</dbReference>
<evidence type="ECO:0000313" key="2">
    <source>
        <dbReference type="Proteomes" id="UP000010824"/>
    </source>
</evidence>
<dbReference type="EMBL" id="CP003167">
    <property type="protein sequence ID" value="AGB03373.1"/>
    <property type="molecule type" value="Genomic_DNA"/>
</dbReference>
<keyword evidence="2" id="KW-1185">Reference proteome</keyword>
<protein>
    <submittedName>
        <fullName evidence="1">Putative transcriptional regulator</fullName>
    </submittedName>
</protein>
<organism evidence="1 2">
    <name type="scientific">Methanoregula formicica (strain DSM 22288 / NBRC 105244 / SMSP)</name>
    <dbReference type="NCBI Taxonomy" id="593750"/>
    <lineage>
        <taxon>Archaea</taxon>
        <taxon>Methanobacteriati</taxon>
        <taxon>Methanobacteriota</taxon>
        <taxon>Stenosarchaea group</taxon>
        <taxon>Methanomicrobia</taxon>
        <taxon>Methanomicrobiales</taxon>
        <taxon>Methanoregulaceae</taxon>
        <taxon>Methanoregula</taxon>
    </lineage>
</organism>
<name>L0HJ88_METFS</name>
<evidence type="ECO:0000313" key="1">
    <source>
        <dbReference type="EMBL" id="AGB03373.1"/>
    </source>
</evidence>
<reference evidence="1 2" key="2">
    <citation type="journal article" date="2014" name="Genome Announc.">
        <title>Complete Genome Sequence of Methanoregula formicica SMSPT, a Mesophilic Hydrogenotrophic Methanogen Isolated from a Methanogenic Upflow Anaerobic Sludge Blanket Reactor.</title>
        <authorList>
            <person name="Yamamoto K."/>
            <person name="Tamaki H."/>
            <person name="Cadillo-Quiroz H."/>
            <person name="Imachi H."/>
            <person name="Kyrpides N."/>
            <person name="Woyke T."/>
            <person name="Goodwin L."/>
            <person name="Zinder S.H."/>
            <person name="Kamagata Y."/>
            <person name="Liu W.T."/>
        </authorList>
    </citation>
    <scope>NUCLEOTIDE SEQUENCE [LARGE SCALE GENOMIC DNA]</scope>
    <source>
        <strain evidence="2">DSM 22288 / NBRC 105244 / SMSP</strain>
    </source>
</reference>
<dbReference type="KEGG" id="mfo:Metfor_2371"/>
<dbReference type="InterPro" id="IPR036390">
    <property type="entry name" value="WH_DNA-bd_sf"/>
</dbReference>
<dbReference type="Gene3D" id="1.10.10.10">
    <property type="entry name" value="Winged helix-like DNA-binding domain superfamily/Winged helix DNA-binding domain"/>
    <property type="match status" value="1"/>
</dbReference>
<dbReference type="AlphaFoldDB" id="L0HJ88"/>
<dbReference type="Proteomes" id="UP000010824">
    <property type="component" value="Chromosome"/>
</dbReference>
<reference evidence="2" key="1">
    <citation type="submission" date="2011-12" db="EMBL/GenBank/DDBJ databases">
        <title>Complete sequence of Methanoregula formicicum SMSP.</title>
        <authorList>
            <person name="Lucas S."/>
            <person name="Han J."/>
            <person name="Lapidus A."/>
            <person name="Cheng J.-F."/>
            <person name="Goodwin L."/>
            <person name="Pitluck S."/>
            <person name="Peters L."/>
            <person name="Ovchinnikova G."/>
            <person name="Teshima H."/>
            <person name="Detter J.C."/>
            <person name="Han C."/>
            <person name="Tapia R."/>
            <person name="Land M."/>
            <person name="Hauser L."/>
            <person name="Kyrpides N."/>
            <person name="Ivanova N."/>
            <person name="Pagani I."/>
            <person name="Imachi H."/>
            <person name="Tamaki H."/>
            <person name="Sekiguchi Y."/>
            <person name="Kamagata Y."/>
            <person name="Cadillo-Quiroz H."/>
            <person name="Zinder S."/>
            <person name="Liu W.-T."/>
            <person name="Woyke T."/>
        </authorList>
    </citation>
    <scope>NUCLEOTIDE SEQUENCE [LARGE SCALE GENOMIC DNA]</scope>
    <source>
        <strain evidence="2">DSM 22288 / NBRC 105244 / SMSP</strain>
    </source>
</reference>
<dbReference type="SUPFAM" id="SSF46785">
    <property type="entry name" value="Winged helix' DNA-binding domain"/>
    <property type="match status" value="1"/>
</dbReference>
<accession>L0HJ88</accession>
<dbReference type="HOGENOM" id="CLU_163103_0_0_2"/>
<dbReference type="STRING" id="593750.Metfor_2371"/>
<dbReference type="InParanoid" id="L0HJ88"/>
<dbReference type="InterPro" id="IPR036388">
    <property type="entry name" value="WH-like_DNA-bd_sf"/>
</dbReference>
<sequence>MNVLIHFGTKKPVARTLVYLLNIKEGTMQAIELGTGLSQPQVSTALKYMEEQRWVLVSAAQHEGKGRPKKIISLVKSVRNDLEIIGKGKKIEREDYLARVRKARVFAV</sequence>
<proteinExistence type="predicted"/>
<gene>
    <name evidence="1" type="ordered locus">Metfor_2371</name>
</gene>